<evidence type="ECO:0008006" key="3">
    <source>
        <dbReference type="Google" id="ProtNLM"/>
    </source>
</evidence>
<comment type="caution">
    <text evidence="1">The sequence shown here is derived from an EMBL/GenBank/DDBJ whole genome shotgun (WGS) entry which is preliminary data.</text>
</comment>
<proteinExistence type="predicted"/>
<dbReference type="Proteomes" id="UP001139333">
    <property type="component" value="Unassembled WGS sequence"/>
</dbReference>
<gene>
    <name evidence="1" type="ORF">L2672_01335</name>
</gene>
<name>A0A9X1ZNU7_9GAMM</name>
<evidence type="ECO:0000313" key="2">
    <source>
        <dbReference type="Proteomes" id="UP001139333"/>
    </source>
</evidence>
<protein>
    <recommendedName>
        <fullName evidence="3">Anti-sigma-K factor rskA</fullName>
    </recommendedName>
</protein>
<accession>A0A9X1ZNU7</accession>
<dbReference type="AlphaFoldDB" id="A0A9X1ZNU7"/>
<reference evidence="1" key="1">
    <citation type="submission" date="2022-01" db="EMBL/GenBank/DDBJ databases">
        <title>Whole genome-based taxonomy of the Shewanellaceae.</title>
        <authorList>
            <person name="Martin-Rodriguez A.J."/>
        </authorList>
    </citation>
    <scope>NUCLEOTIDE SEQUENCE</scope>
    <source>
        <strain evidence="1">DSM 16422</strain>
    </source>
</reference>
<dbReference type="EMBL" id="JAKIKP010000001">
    <property type="protein sequence ID" value="MCL1141343.1"/>
    <property type="molecule type" value="Genomic_DNA"/>
</dbReference>
<evidence type="ECO:0000313" key="1">
    <source>
        <dbReference type="EMBL" id="MCL1141343.1"/>
    </source>
</evidence>
<sequence>MKNIQQNEIDKSANLQALLSTLPKEIEPNKDLWQGIEVQINKPNSSVKPANRLQKWKPIALAASVVMVMLLSWSNINSDPNIDTAQVTVESALQRQSTTDLLALIDTIALTHQQQLEGLQSNATLVTLSSSSQVSPFNQGLQELQAASLQIQQALKADPNNKSMWDMWQWIMQREMTLLQRQQKSPINQNHAIEGNQI</sequence>
<organism evidence="1 2">
    <name type="scientific">Shewanella gaetbuli</name>
    <dbReference type="NCBI Taxonomy" id="220752"/>
    <lineage>
        <taxon>Bacteria</taxon>
        <taxon>Pseudomonadati</taxon>
        <taxon>Pseudomonadota</taxon>
        <taxon>Gammaproteobacteria</taxon>
        <taxon>Alteromonadales</taxon>
        <taxon>Shewanellaceae</taxon>
        <taxon>Shewanella</taxon>
    </lineage>
</organism>
<keyword evidence="2" id="KW-1185">Reference proteome</keyword>
<dbReference type="RefSeq" id="WP_248994029.1">
    <property type="nucleotide sequence ID" value="NZ_JAKIKP010000001.1"/>
</dbReference>